<dbReference type="EMBL" id="CP022388">
    <property type="protein sequence ID" value="ATA92606.1"/>
    <property type="molecule type" value="Genomic_DNA"/>
</dbReference>
<evidence type="ECO:0000313" key="2">
    <source>
        <dbReference type="Proteomes" id="UP000243136"/>
    </source>
</evidence>
<dbReference type="Proteomes" id="UP000243136">
    <property type="component" value="Chromosome"/>
</dbReference>
<reference evidence="2" key="1">
    <citation type="submission" date="2017-06" db="EMBL/GenBank/DDBJ databases">
        <title>Capnocytophaga spp. assemblies.</title>
        <authorList>
            <person name="Gulvik C.A."/>
        </authorList>
    </citation>
    <scope>NUCLEOTIDE SEQUENCE [LARGE SCALE GENOMIC DNA]</scope>
    <source>
        <strain evidence="2">H5594</strain>
    </source>
</reference>
<proteinExistence type="predicted"/>
<dbReference type="AlphaFoldDB" id="A0A250G8N1"/>
<name>A0A250G8N1_9FLAO</name>
<organism evidence="1 2">
    <name type="scientific">Capnocytophaga canimorsus</name>
    <dbReference type="NCBI Taxonomy" id="28188"/>
    <lineage>
        <taxon>Bacteria</taxon>
        <taxon>Pseudomonadati</taxon>
        <taxon>Bacteroidota</taxon>
        <taxon>Flavobacteriia</taxon>
        <taxon>Flavobacteriales</taxon>
        <taxon>Flavobacteriaceae</taxon>
        <taxon>Capnocytophaga</taxon>
    </lineage>
</organism>
<gene>
    <name evidence="1" type="ORF">CGC56_10825</name>
</gene>
<protein>
    <submittedName>
        <fullName evidence="1">Uncharacterized protein</fullName>
    </submittedName>
</protein>
<accession>A0A250G8N1</accession>
<evidence type="ECO:0000313" key="1">
    <source>
        <dbReference type="EMBL" id="ATA92606.1"/>
    </source>
</evidence>
<sequence length="78" mass="9352">MQTFNVVLSIKLIPVVALRYPSAERLIKRLYYNHISIIKNDKKLIDDYVWILNRMVDFGSSEAYLFRENVITYKRIKN</sequence>